<name>A0A382M043_9ZZZZ</name>
<dbReference type="EMBL" id="UINC01090344">
    <property type="protein sequence ID" value="SVC42203.1"/>
    <property type="molecule type" value="Genomic_DNA"/>
</dbReference>
<gene>
    <name evidence="2" type="ORF">METZ01_LOCUS295057</name>
</gene>
<dbReference type="InterPro" id="IPR029017">
    <property type="entry name" value="Enolase-like_N"/>
</dbReference>
<dbReference type="PANTHER" id="PTHR48080">
    <property type="entry name" value="D-GALACTONATE DEHYDRATASE-RELATED"/>
    <property type="match status" value="1"/>
</dbReference>
<reference evidence="2" key="1">
    <citation type="submission" date="2018-05" db="EMBL/GenBank/DDBJ databases">
        <authorList>
            <person name="Lanie J.A."/>
            <person name="Ng W.-L."/>
            <person name="Kazmierczak K.M."/>
            <person name="Andrzejewski T.M."/>
            <person name="Davidsen T.M."/>
            <person name="Wayne K.J."/>
            <person name="Tettelin H."/>
            <person name="Glass J.I."/>
            <person name="Rusch D."/>
            <person name="Podicherti R."/>
            <person name="Tsui H.-C.T."/>
            <person name="Winkler M.E."/>
        </authorList>
    </citation>
    <scope>NUCLEOTIDE SEQUENCE</scope>
</reference>
<evidence type="ECO:0000259" key="1">
    <source>
        <dbReference type="Pfam" id="PF13378"/>
    </source>
</evidence>
<dbReference type="Gene3D" id="3.30.390.10">
    <property type="entry name" value="Enolase-like, N-terminal domain"/>
    <property type="match status" value="2"/>
</dbReference>
<accession>A0A382M043</accession>
<dbReference type="InterPro" id="IPR036849">
    <property type="entry name" value="Enolase-like_C_sf"/>
</dbReference>
<dbReference type="InterPro" id="IPR029065">
    <property type="entry name" value="Enolase_C-like"/>
</dbReference>
<feature type="domain" description="Enolase C-terminal" evidence="1">
    <location>
        <begin position="120"/>
        <end position="216"/>
    </location>
</feature>
<organism evidence="2">
    <name type="scientific">marine metagenome</name>
    <dbReference type="NCBI Taxonomy" id="408172"/>
    <lineage>
        <taxon>unclassified sequences</taxon>
        <taxon>metagenomes</taxon>
        <taxon>ecological metagenomes</taxon>
    </lineage>
</organism>
<dbReference type="SUPFAM" id="SSF54826">
    <property type="entry name" value="Enolase N-terminal domain-like"/>
    <property type="match status" value="1"/>
</dbReference>
<protein>
    <recommendedName>
        <fullName evidence="1">Enolase C-terminal domain-containing protein</fullName>
    </recommendedName>
</protein>
<sequence length="243" mass="27606">MKVTEIEVHEVMLEYQDFLAYQLNHYYGPAKRVVYVVHTDTGLEGLGESGRAEPSEVVEEYIGTNPFDWVGDEMSLGLGTAMYDLMGKSVGVPVYKLFGQRYRAWVPVGSWTVSTDPVRMAETVAEYASRGYTWMKYHLSPFENVIHQTEEMETVAPEGFKIHYDLTMGGTDDHIPELLEKLSKYRIAGCFEDPLPGEDIEGYVELRQRTTLPIVLHHFPMGATYEVLRRPADVYMLGHAKIG</sequence>
<feature type="non-terminal residue" evidence="2">
    <location>
        <position position="243"/>
    </location>
</feature>
<dbReference type="Gene3D" id="3.20.20.120">
    <property type="entry name" value="Enolase-like C-terminal domain"/>
    <property type="match status" value="1"/>
</dbReference>
<dbReference type="AlphaFoldDB" id="A0A382M043"/>
<evidence type="ECO:0000313" key="2">
    <source>
        <dbReference type="EMBL" id="SVC42203.1"/>
    </source>
</evidence>
<dbReference type="InterPro" id="IPR034593">
    <property type="entry name" value="DgoD-like"/>
</dbReference>
<dbReference type="SUPFAM" id="SSF51604">
    <property type="entry name" value="Enolase C-terminal domain-like"/>
    <property type="match status" value="1"/>
</dbReference>
<dbReference type="Pfam" id="PF13378">
    <property type="entry name" value="MR_MLE_C"/>
    <property type="match status" value="1"/>
</dbReference>
<proteinExistence type="predicted"/>